<name>A0A6A6ZTW4_9PLEO</name>
<evidence type="ECO:0000259" key="1">
    <source>
        <dbReference type="Pfam" id="PF20600"/>
    </source>
</evidence>
<protein>
    <recommendedName>
        <fullName evidence="1">Exodeoxyribonuclease X-like C-terminal domain-containing protein</fullName>
    </recommendedName>
</protein>
<evidence type="ECO:0000313" key="2">
    <source>
        <dbReference type="EMBL" id="KAF2824511.1"/>
    </source>
</evidence>
<keyword evidence="3" id="KW-1185">Reference proteome</keyword>
<organism evidence="2 3">
    <name type="scientific">Ophiobolus disseminans</name>
    <dbReference type="NCBI Taxonomy" id="1469910"/>
    <lineage>
        <taxon>Eukaryota</taxon>
        <taxon>Fungi</taxon>
        <taxon>Dikarya</taxon>
        <taxon>Ascomycota</taxon>
        <taxon>Pezizomycotina</taxon>
        <taxon>Dothideomycetes</taxon>
        <taxon>Pleosporomycetidae</taxon>
        <taxon>Pleosporales</taxon>
        <taxon>Pleosporineae</taxon>
        <taxon>Phaeosphaeriaceae</taxon>
        <taxon>Ophiobolus</taxon>
    </lineage>
</organism>
<sequence>MELNPRSSSVNVAYTFDFGMHEGQTLYEVMDCNPSYFDWMFSPLATDLLDTRSNLVKGLRALPIAYLNKYPKLRDAMASRGILPLDLERPAIQVGRDAECRFWQATMRDVVRKNNSGPEVTMDDLDELFADQTAPVIVSLTSVMIRVEAPLGDFDLEQPY</sequence>
<dbReference type="Proteomes" id="UP000799424">
    <property type="component" value="Unassembled WGS sequence"/>
</dbReference>
<dbReference type="Pfam" id="PF20600">
    <property type="entry name" value="ExoX-like_C"/>
    <property type="match status" value="1"/>
</dbReference>
<evidence type="ECO:0000313" key="3">
    <source>
        <dbReference type="Proteomes" id="UP000799424"/>
    </source>
</evidence>
<dbReference type="EMBL" id="MU006230">
    <property type="protein sequence ID" value="KAF2824511.1"/>
    <property type="molecule type" value="Genomic_DNA"/>
</dbReference>
<dbReference type="InterPro" id="IPR046768">
    <property type="entry name" value="ExoX-like_C"/>
</dbReference>
<accession>A0A6A6ZTW4</accession>
<reference evidence="2" key="1">
    <citation type="journal article" date="2020" name="Stud. Mycol.">
        <title>101 Dothideomycetes genomes: a test case for predicting lifestyles and emergence of pathogens.</title>
        <authorList>
            <person name="Haridas S."/>
            <person name="Albert R."/>
            <person name="Binder M."/>
            <person name="Bloem J."/>
            <person name="Labutti K."/>
            <person name="Salamov A."/>
            <person name="Andreopoulos B."/>
            <person name="Baker S."/>
            <person name="Barry K."/>
            <person name="Bills G."/>
            <person name="Bluhm B."/>
            <person name="Cannon C."/>
            <person name="Castanera R."/>
            <person name="Culley D."/>
            <person name="Daum C."/>
            <person name="Ezra D."/>
            <person name="Gonzalez J."/>
            <person name="Henrissat B."/>
            <person name="Kuo A."/>
            <person name="Liang C."/>
            <person name="Lipzen A."/>
            <person name="Lutzoni F."/>
            <person name="Magnuson J."/>
            <person name="Mondo S."/>
            <person name="Nolan M."/>
            <person name="Ohm R."/>
            <person name="Pangilinan J."/>
            <person name="Park H.-J."/>
            <person name="Ramirez L."/>
            <person name="Alfaro M."/>
            <person name="Sun H."/>
            <person name="Tritt A."/>
            <person name="Yoshinaga Y."/>
            <person name="Zwiers L.-H."/>
            <person name="Turgeon B."/>
            <person name="Goodwin S."/>
            <person name="Spatafora J."/>
            <person name="Crous P."/>
            <person name="Grigoriev I."/>
        </authorList>
    </citation>
    <scope>NUCLEOTIDE SEQUENCE</scope>
    <source>
        <strain evidence="2">CBS 113818</strain>
    </source>
</reference>
<dbReference type="AlphaFoldDB" id="A0A6A6ZTW4"/>
<proteinExistence type="predicted"/>
<gene>
    <name evidence="2" type="ORF">CC86DRAFT_56545</name>
</gene>
<feature type="domain" description="Exodeoxyribonuclease X-like C-terminal" evidence="1">
    <location>
        <begin position="16"/>
        <end position="41"/>
    </location>
</feature>